<gene>
    <name evidence="2" type="ORF">GWO12_09480</name>
</gene>
<keyword evidence="1" id="KW-1133">Transmembrane helix</keyword>
<reference evidence="2 3" key="1">
    <citation type="submission" date="2020-01" db="EMBL/GenBank/DDBJ databases">
        <title>Genomes assembled from Gulf of Kutch pelagic sediment metagenomes.</title>
        <authorList>
            <person name="Chandrashekar M."/>
            <person name="Mahajan M.S."/>
            <person name="Dave K.J."/>
            <person name="Vatsa P."/>
            <person name="Nathani N.M."/>
        </authorList>
    </citation>
    <scope>NUCLEOTIDE SEQUENCE [LARGE SCALE GENOMIC DNA]</scope>
    <source>
        <strain evidence="2">KS3-K002</strain>
    </source>
</reference>
<evidence type="ECO:0000313" key="3">
    <source>
        <dbReference type="Proteomes" id="UP000702544"/>
    </source>
</evidence>
<feature type="transmembrane region" description="Helical" evidence="1">
    <location>
        <begin position="16"/>
        <end position="38"/>
    </location>
</feature>
<accession>A0AAE4ZCM2</accession>
<dbReference type="Proteomes" id="UP000702544">
    <property type="component" value="Unassembled WGS sequence"/>
</dbReference>
<keyword evidence="1" id="KW-0472">Membrane</keyword>
<dbReference type="AlphaFoldDB" id="A0AAE4ZCM2"/>
<dbReference type="EMBL" id="JAACAK010000070">
    <property type="protein sequence ID" value="NIR75325.1"/>
    <property type="molecule type" value="Genomic_DNA"/>
</dbReference>
<dbReference type="Pfam" id="PF07963">
    <property type="entry name" value="N_methyl"/>
    <property type="match status" value="1"/>
</dbReference>
<dbReference type="InterPro" id="IPR012902">
    <property type="entry name" value="N_methyl_site"/>
</dbReference>
<protein>
    <submittedName>
        <fullName evidence="2">Prepilin-type N-terminal cleavage/methylation domain-containing protein</fullName>
    </submittedName>
</protein>
<proteinExistence type="predicted"/>
<comment type="caution">
    <text evidence="2">The sequence shown here is derived from an EMBL/GenBank/DDBJ whole genome shotgun (WGS) entry which is preliminary data.</text>
</comment>
<sequence>MSPAGSPGRHRSGFTFIELMIALTLGVIVLAAAVGFVLREMRGMAGSEIRQSLARNGRYIGVSLRHDVQRAGIELTSSRSFGTVAVWPGTFGDTLVVLHIPYEPDLAPPHSLIPPAGSTNPLPPGGTCGLRCLDLLKRPPTAAELEIRPGDLARLQIPGKRQLIMVQEVEITSDTSFQVRFTEIDTLLHQPASMTDGMLLDQFGTFVQEITPVMYYLDGAGQLMRSSRLNMDGSPDGHVLAYGVKQFDVRLLFADGDEHERAEPLDTDDTNDYDDIVAVSVRVTVQAERADIRVNRGELLERTYEWTIAPRNLRYEKFKL</sequence>
<organism evidence="2 3">
    <name type="scientific">Candidatus Kutchimonas denitrificans</name>
    <dbReference type="NCBI Taxonomy" id="3056748"/>
    <lineage>
        <taxon>Bacteria</taxon>
        <taxon>Pseudomonadati</taxon>
        <taxon>Gemmatimonadota</taxon>
        <taxon>Gemmatimonadia</taxon>
        <taxon>Candidatus Palauibacterales</taxon>
        <taxon>Candidatus Palauibacteraceae</taxon>
        <taxon>Candidatus Kutchimonas</taxon>
    </lineage>
</organism>
<dbReference type="NCBIfam" id="TIGR02532">
    <property type="entry name" value="IV_pilin_GFxxxE"/>
    <property type="match status" value="1"/>
</dbReference>
<name>A0AAE4ZCM2_9BACT</name>
<evidence type="ECO:0000256" key="1">
    <source>
        <dbReference type="SAM" id="Phobius"/>
    </source>
</evidence>
<evidence type="ECO:0000313" key="2">
    <source>
        <dbReference type="EMBL" id="NIR75325.1"/>
    </source>
</evidence>
<keyword evidence="1" id="KW-0812">Transmembrane</keyword>